<dbReference type="InterPro" id="IPR028021">
    <property type="entry name" value="Katanin_C-terminal"/>
</dbReference>
<dbReference type="GO" id="GO:0007019">
    <property type="term" value="P:microtubule depolymerization"/>
    <property type="evidence" value="ECO:0007669"/>
    <property type="project" value="TreeGrafter"/>
</dbReference>
<keyword evidence="3 8" id="KW-0853">WD repeat</keyword>
<feature type="region of interest" description="Disordered" evidence="9">
    <location>
        <begin position="414"/>
        <end position="440"/>
    </location>
</feature>
<feature type="domain" description="Katanin p80 subunit C-terminal" evidence="10">
    <location>
        <begin position="674"/>
        <end position="829"/>
    </location>
</feature>
<keyword evidence="7" id="KW-0498">Mitosis</keyword>
<feature type="repeat" description="WD" evidence="8">
    <location>
        <begin position="141"/>
        <end position="182"/>
    </location>
</feature>
<feature type="compositionally biased region" description="Polar residues" evidence="9">
    <location>
        <begin position="555"/>
        <end position="565"/>
    </location>
</feature>
<dbReference type="InterPro" id="IPR026962">
    <property type="entry name" value="KTNB1"/>
</dbReference>
<dbReference type="Pfam" id="PF13925">
    <property type="entry name" value="Katanin_con80"/>
    <property type="match status" value="1"/>
</dbReference>
<keyword evidence="6 7" id="KW-0206">Cytoskeleton</keyword>
<dbReference type="InterPro" id="IPR020472">
    <property type="entry name" value="WD40_PAC1"/>
</dbReference>
<keyword evidence="7" id="KW-0131">Cell cycle</keyword>
<keyword evidence="7" id="KW-0132">Cell division</keyword>
<dbReference type="Proteomes" id="UP000694867">
    <property type="component" value="Unplaced"/>
</dbReference>
<sequence>MACAARRATKVHEFVAHGAVVNCISIGRKSGKVVATAGDDKKINLWTIPRYNCVLRLHGHTTPIDTVKFHPNEDLLASGSNSGAVKLFDLEAARVLRTLNGHKASVQCIDFHPYGEFIASGSCDNSIKLWDSRRRSCINTYRGHEQKVNSIRFSPDGRWIVSGGDDGSIKLWDLAMGKMLTQFNEHQAPVSDVEFHPNEYLLASGSEDGSVKFYDLETWNLISSTSGDSGQVHCTRFHPDGDVIMVGADDLMRVYGWEPTVNTFDRVVMGWGRVEDLMVGKEAIVAASKSVTNVCVYVLDTNKVQPFAGSTTFIDEVPMKTTSFRRSSPLGSNPRRSFNTKTRGKLDVAYKREINSSEASDNSYDSYEPSSTDDVCIMEPSSYNEIFHPSKELSRSPPRDSYPVMSNSGSGLFRLPPIKDAAPNSIATTTPVGPSRSPPRVDPVISRNLQSSDCLKSITAGNKNSVNSTTTTAMNNFNNTVSNTNNTSNKGNTAYSTSNMRSSYSMGNIKETTQHHGSLSSSSSTLSSVSDNNRKTGTANSTSSGDLSPILPVSEPSTPVKTQNFLPRRTAEKTSSEQSLVSIVKPVMSVKAAAVVHPEVVTNIPPAVCQPGKQGYNTESVGSNGTCGGGGGGIGGGGLNFDDFLPAHVQSLSRGPRSSVPISETEAIEKISAGHNGMMVAMMHRLNGLRQIHARWNPKDPRAAVEVALNLRDASVLVDLLNVLVLRSAMWNLDLCHLLLPAMYELIQSKYEPQMATAISGIKLVLKNFGTIIKDTVAGPRSVGVDLSREERYGKCSGCHESLMTIRSFLLKRQTMQGKVGSQFRDLLAVMEMLD</sequence>
<comment type="function">
    <text evidence="7">Participates in a complex which severs microtubules in an ATP-dependent manner. May act to target the enzymatic subunit of this complex to sites of action such as the centrosome. Microtubule severing may promote rapid reorganization of cellular microtubule arrays and the release of microtubules from the centrosome following nucleation.</text>
</comment>
<feature type="region of interest" description="Disordered" evidence="9">
    <location>
        <begin position="466"/>
        <end position="577"/>
    </location>
</feature>
<dbReference type="PROSITE" id="PS50082">
    <property type="entry name" value="WD_REPEATS_2"/>
    <property type="match status" value="5"/>
</dbReference>
<feature type="repeat" description="WD" evidence="8">
    <location>
        <begin position="14"/>
        <end position="56"/>
    </location>
</feature>
<evidence type="ECO:0000256" key="6">
    <source>
        <dbReference type="ARBA" id="ARBA00023212"/>
    </source>
</evidence>
<dbReference type="InterPro" id="IPR015943">
    <property type="entry name" value="WD40/YVTN_repeat-like_dom_sf"/>
</dbReference>
<feature type="repeat" description="WD" evidence="8">
    <location>
        <begin position="57"/>
        <end position="98"/>
    </location>
</feature>
<evidence type="ECO:0000256" key="9">
    <source>
        <dbReference type="SAM" id="MobiDB-lite"/>
    </source>
</evidence>
<dbReference type="GO" id="GO:0008017">
    <property type="term" value="F:microtubule binding"/>
    <property type="evidence" value="ECO:0007669"/>
    <property type="project" value="UniProtKB-UniRule"/>
</dbReference>
<evidence type="ECO:0000256" key="2">
    <source>
        <dbReference type="ARBA" id="ARBA00022490"/>
    </source>
</evidence>
<dbReference type="FunFam" id="2.130.10.10:FF:000462">
    <property type="entry name" value="Katanin p80 WD40 repeat-containing subunit B1"/>
    <property type="match status" value="1"/>
</dbReference>
<evidence type="ECO:0000256" key="5">
    <source>
        <dbReference type="ARBA" id="ARBA00022737"/>
    </source>
</evidence>
<dbReference type="Gene3D" id="2.130.10.10">
    <property type="entry name" value="YVTN repeat-like/Quinoprotein amine dehydrogenase"/>
    <property type="match status" value="2"/>
</dbReference>
<organism evidence="11 12">
    <name type="scientific">Galendromus occidentalis</name>
    <name type="common">western predatory mite</name>
    <dbReference type="NCBI Taxonomy" id="34638"/>
    <lineage>
        <taxon>Eukaryota</taxon>
        <taxon>Metazoa</taxon>
        <taxon>Ecdysozoa</taxon>
        <taxon>Arthropoda</taxon>
        <taxon>Chelicerata</taxon>
        <taxon>Arachnida</taxon>
        <taxon>Acari</taxon>
        <taxon>Parasitiformes</taxon>
        <taxon>Mesostigmata</taxon>
        <taxon>Gamasina</taxon>
        <taxon>Phytoseioidea</taxon>
        <taxon>Phytoseiidae</taxon>
        <taxon>Typhlodrominae</taxon>
        <taxon>Galendromus</taxon>
    </lineage>
</organism>
<keyword evidence="5" id="KW-0677">Repeat</keyword>
<evidence type="ECO:0000256" key="4">
    <source>
        <dbReference type="ARBA" id="ARBA00022701"/>
    </source>
</evidence>
<evidence type="ECO:0000313" key="11">
    <source>
        <dbReference type="Proteomes" id="UP000694867"/>
    </source>
</evidence>
<evidence type="ECO:0000256" key="3">
    <source>
        <dbReference type="ARBA" id="ARBA00022574"/>
    </source>
</evidence>
<evidence type="ECO:0000259" key="10">
    <source>
        <dbReference type="Pfam" id="PF13925"/>
    </source>
</evidence>
<dbReference type="KEGG" id="goe:100902234"/>
<dbReference type="PROSITE" id="PS50294">
    <property type="entry name" value="WD_REPEATS_REGION"/>
    <property type="match status" value="4"/>
</dbReference>
<keyword evidence="2 7" id="KW-0963">Cytoplasm</keyword>
<feature type="compositionally biased region" description="Polar residues" evidence="9">
    <location>
        <begin position="535"/>
        <end position="546"/>
    </location>
</feature>
<dbReference type="PROSITE" id="PS00678">
    <property type="entry name" value="WD_REPEATS_1"/>
    <property type="match status" value="1"/>
</dbReference>
<dbReference type="InterPro" id="IPR019775">
    <property type="entry name" value="WD40_repeat_CS"/>
</dbReference>
<dbReference type="GO" id="GO:0051301">
    <property type="term" value="P:cell division"/>
    <property type="evidence" value="ECO:0007669"/>
    <property type="project" value="UniProtKB-KW"/>
</dbReference>
<gene>
    <name evidence="12" type="primary">LOC100902234</name>
    <name evidence="7" type="synonym">KATNB1</name>
</gene>
<evidence type="ECO:0000256" key="8">
    <source>
        <dbReference type="PROSITE-ProRule" id="PRU00221"/>
    </source>
</evidence>
<keyword evidence="4 7" id="KW-0493">Microtubule</keyword>
<dbReference type="Pfam" id="PF00400">
    <property type="entry name" value="WD40"/>
    <property type="match status" value="6"/>
</dbReference>
<keyword evidence="11" id="KW-1185">Reference proteome</keyword>
<dbReference type="GeneID" id="100902234"/>
<feature type="region of interest" description="Disordered" evidence="9">
    <location>
        <begin position="324"/>
        <end position="344"/>
    </location>
</feature>
<dbReference type="GO" id="GO:0051013">
    <property type="term" value="P:microtubule severing"/>
    <property type="evidence" value="ECO:0007669"/>
    <property type="project" value="UniProtKB-UniRule"/>
</dbReference>
<name>A0AAJ6W0J2_9ACAR</name>
<evidence type="ECO:0000256" key="1">
    <source>
        <dbReference type="ARBA" id="ARBA00004245"/>
    </source>
</evidence>
<comment type="similarity">
    <text evidence="7">Belongs to the WD repeat KATNB1 family.</text>
</comment>
<feature type="repeat" description="WD" evidence="8">
    <location>
        <begin position="99"/>
        <end position="140"/>
    </location>
</feature>
<dbReference type="PANTHER" id="PTHR19845">
    <property type="entry name" value="KATANIN P80 SUBUNIT"/>
    <property type="match status" value="1"/>
</dbReference>
<dbReference type="InterPro" id="IPR036322">
    <property type="entry name" value="WD40_repeat_dom_sf"/>
</dbReference>
<dbReference type="GO" id="GO:0008352">
    <property type="term" value="C:katanin complex"/>
    <property type="evidence" value="ECO:0007669"/>
    <property type="project" value="InterPro"/>
</dbReference>
<dbReference type="GO" id="GO:0005874">
    <property type="term" value="C:microtubule"/>
    <property type="evidence" value="ECO:0007669"/>
    <property type="project" value="UniProtKB-KW"/>
</dbReference>
<feature type="compositionally biased region" description="Low complexity" evidence="9">
    <location>
        <begin position="467"/>
        <end position="493"/>
    </location>
</feature>
<dbReference type="CTD" id="32581"/>
<dbReference type="InterPro" id="IPR001680">
    <property type="entry name" value="WD40_rpt"/>
</dbReference>
<dbReference type="GO" id="GO:0005813">
    <property type="term" value="C:centrosome"/>
    <property type="evidence" value="ECO:0007669"/>
    <property type="project" value="UniProtKB-SubCell"/>
</dbReference>
<feature type="compositionally biased region" description="Polar residues" evidence="9">
    <location>
        <begin position="494"/>
        <end position="506"/>
    </location>
</feature>
<dbReference type="RefSeq" id="XP_003747780.1">
    <property type="nucleotide sequence ID" value="XM_003747732.1"/>
</dbReference>
<protein>
    <recommendedName>
        <fullName evidence="7">Katanin p80 WD40 repeat-containing subunit B1</fullName>
        <shortName evidence="7">Katanin p80 subunit B1</shortName>
    </recommendedName>
    <alternativeName>
        <fullName evidence="7">p80 katanin</fullName>
    </alternativeName>
</protein>
<reference evidence="12" key="1">
    <citation type="submission" date="2025-08" db="UniProtKB">
        <authorList>
            <consortium name="RefSeq"/>
        </authorList>
    </citation>
    <scope>IDENTIFICATION</scope>
</reference>
<evidence type="ECO:0000313" key="12">
    <source>
        <dbReference type="RefSeq" id="XP_003747780.1"/>
    </source>
</evidence>
<dbReference type="GO" id="GO:0000922">
    <property type="term" value="C:spindle pole"/>
    <property type="evidence" value="ECO:0007669"/>
    <property type="project" value="UniProtKB-SubCell"/>
</dbReference>
<dbReference type="HAMAP" id="MF_03022">
    <property type="entry name" value="Katanin_p80_B1"/>
    <property type="match status" value="1"/>
</dbReference>
<dbReference type="SMART" id="SM00320">
    <property type="entry name" value="WD40"/>
    <property type="match status" value="6"/>
</dbReference>
<dbReference type="AlphaFoldDB" id="A0AAJ6W0J2"/>
<dbReference type="PANTHER" id="PTHR19845:SF0">
    <property type="entry name" value="KATANIN P80 WD40 REPEAT-CONTAINING SUBUNIT B1"/>
    <property type="match status" value="1"/>
</dbReference>
<proteinExistence type="inferred from homology"/>
<feature type="compositionally biased region" description="Polar residues" evidence="9">
    <location>
        <begin position="324"/>
        <end position="341"/>
    </location>
</feature>
<feature type="repeat" description="WD" evidence="8">
    <location>
        <begin position="183"/>
        <end position="224"/>
    </location>
</feature>
<dbReference type="PRINTS" id="PR00320">
    <property type="entry name" value="GPROTEINBRPT"/>
</dbReference>
<dbReference type="GO" id="GO:0005737">
    <property type="term" value="C:cytoplasm"/>
    <property type="evidence" value="ECO:0007669"/>
    <property type="project" value="UniProtKB-SubCell"/>
</dbReference>
<dbReference type="SUPFAM" id="SSF50978">
    <property type="entry name" value="WD40 repeat-like"/>
    <property type="match status" value="1"/>
</dbReference>
<comment type="subunit">
    <text evidence="7">Interacts with KATNA1. This interaction enhances the microtubule binding and severing activity of KATNA1 and also targets this activity to the centrosome.</text>
</comment>
<accession>A0AAJ6W0J2</accession>
<evidence type="ECO:0000256" key="7">
    <source>
        <dbReference type="HAMAP-Rule" id="MF_03022"/>
    </source>
</evidence>
<feature type="compositionally biased region" description="Low complexity" evidence="9">
    <location>
        <begin position="518"/>
        <end position="530"/>
    </location>
</feature>
<dbReference type="CDD" id="cd00200">
    <property type="entry name" value="WD40"/>
    <property type="match status" value="1"/>
</dbReference>
<comment type="subcellular location">
    <subcellularLocation>
        <location evidence="1 7">Cytoplasm</location>
        <location evidence="1 7">Cytoskeleton</location>
    </subcellularLocation>
    <subcellularLocation>
        <location evidence="7">Cytoplasm</location>
    </subcellularLocation>
    <subcellularLocation>
        <location evidence="7">Cytoplasm</location>
        <location evidence="7">Cytoskeleton</location>
        <location evidence="7">Microtubule organizing center</location>
        <location evidence="7">Centrosome</location>
    </subcellularLocation>
    <subcellularLocation>
        <location evidence="7">Cytoplasm</location>
        <location evidence="7">Cytoskeleton</location>
        <location evidence="7">Spindle pole</location>
    </subcellularLocation>
    <subcellularLocation>
        <location evidence="7">Cytoplasm</location>
        <location evidence="7">Cytoskeleton</location>
        <location evidence="7">Spindle</location>
    </subcellularLocation>
    <text evidence="7">Predominantly cytoplasmic. Localized to the interphase centrosome and mitotic spindle poles.</text>
</comment>